<dbReference type="SUPFAM" id="SSF55486">
    <property type="entry name" value="Metalloproteases ('zincins'), catalytic domain"/>
    <property type="match status" value="1"/>
</dbReference>
<keyword evidence="11" id="KW-1185">Reference proteome</keyword>
<keyword evidence="9" id="KW-0963">Cytoplasm</keyword>
<keyword evidence="3 9" id="KW-0698">rRNA processing</keyword>
<dbReference type="GO" id="GO:0008270">
    <property type="term" value="F:zinc ion binding"/>
    <property type="evidence" value="ECO:0007669"/>
    <property type="project" value="UniProtKB-UniRule"/>
</dbReference>
<dbReference type="Pfam" id="PF02130">
    <property type="entry name" value="YbeY"/>
    <property type="match status" value="1"/>
</dbReference>
<dbReference type="GO" id="GO:0005737">
    <property type="term" value="C:cytoplasm"/>
    <property type="evidence" value="ECO:0007669"/>
    <property type="project" value="UniProtKB-SubCell"/>
</dbReference>
<comment type="cofactor">
    <cofactor evidence="9">
        <name>Zn(2+)</name>
        <dbReference type="ChEBI" id="CHEBI:29105"/>
    </cofactor>
    <text evidence="9">Binds 1 zinc ion.</text>
</comment>
<name>A0A0R1U371_9LACO</name>
<keyword evidence="7 9" id="KW-0378">Hydrolase</keyword>
<dbReference type="InterPro" id="IPR002036">
    <property type="entry name" value="YbeY"/>
</dbReference>
<dbReference type="HAMAP" id="MF_00009">
    <property type="entry name" value="Endoribonucl_YbeY"/>
    <property type="match status" value="1"/>
</dbReference>
<accession>A0A0R1U371</accession>
<dbReference type="PANTHER" id="PTHR46986:SF1">
    <property type="entry name" value="ENDORIBONUCLEASE YBEY, CHLOROPLASTIC"/>
    <property type="match status" value="1"/>
</dbReference>
<evidence type="ECO:0000256" key="5">
    <source>
        <dbReference type="ARBA" id="ARBA00022723"/>
    </source>
</evidence>
<dbReference type="GO" id="GO:0004222">
    <property type="term" value="F:metalloendopeptidase activity"/>
    <property type="evidence" value="ECO:0007669"/>
    <property type="project" value="InterPro"/>
</dbReference>
<evidence type="ECO:0000313" key="11">
    <source>
        <dbReference type="Proteomes" id="UP000051922"/>
    </source>
</evidence>
<keyword evidence="5 9" id="KW-0479">Metal-binding</keyword>
<keyword evidence="10" id="KW-0482">Metalloprotease</keyword>
<feature type="binding site" evidence="9">
    <location>
        <position position="129"/>
    </location>
    <ligand>
        <name>Zn(2+)</name>
        <dbReference type="ChEBI" id="CHEBI:29105"/>
        <note>catalytic</note>
    </ligand>
</feature>
<dbReference type="GO" id="GO:0004521">
    <property type="term" value="F:RNA endonuclease activity"/>
    <property type="evidence" value="ECO:0007669"/>
    <property type="project" value="UniProtKB-UniRule"/>
</dbReference>
<dbReference type="STRING" id="1423783.FC50_GL001572"/>
<keyword evidence="10" id="KW-0645">Protease</keyword>
<dbReference type="PATRIC" id="fig|1423783.4.peg.1614"/>
<dbReference type="AlphaFoldDB" id="A0A0R1U371"/>
<comment type="caution">
    <text evidence="10">The sequence shown here is derived from an EMBL/GenBank/DDBJ whole genome shotgun (WGS) entry which is preliminary data.</text>
</comment>
<comment type="subcellular location">
    <subcellularLocation>
        <location evidence="9">Cytoplasm</location>
    </subcellularLocation>
</comment>
<dbReference type="GO" id="GO:0006364">
    <property type="term" value="P:rRNA processing"/>
    <property type="evidence" value="ECO:0007669"/>
    <property type="project" value="UniProtKB-UniRule"/>
</dbReference>
<comment type="similarity">
    <text evidence="1 9">Belongs to the endoribonuclease YbeY family.</text>
</comment>
<keyword evidence="2 9" id="KW-0690">Ribosome biogenesis</keyword>
<dbReference type="PROSITE" id="PS01306">
    <property type="entry name" value="UPF0054"/>
    <property type="match status" value="1"/>
</dbReference>
<keyword evidence="4 9" id="KW-0540">Nuclease</keyword>
<proteinExistence type="inferred from homology"/>
<evidence type="ECO:0000256" key="6">
    <source>
        <dbReference type="ARBA" id="ARBA00022759"/>
    </source>
</evidence>
<evidence type="ECO:0000256" key="7">
    <source>
        <dbReference type="ARBA" id="ARBA00022801"/>
    </source>
</evidence>
<dbReference type="NCBIfam" id="TIGR00043">
    <property type="entry name" value="rRNA maturation RNase YbeY"/>
    <property type="match status" value="1"/>
</dbReference>
<organism evidence="10 11">
    <name type="scientific">Lacticaseibacillus pantheris DSM 15945 = JCM 12539 = NBRC 106106</name>
    <dbReference type="NCBI Taxonomy" id="1423783"/>
    <lineage>
        <taxon>Bacteria</taxon>
        <taxon>Bacillati</taxon>
        <taxon>Bacillota</taxon>
        <taxon>Bacilli</taxon>
        <taxon>Lactobacillales</taxon>
        <taxon>Lactobacillaceae</taxon>
        <taxon>Lacticaseibacillus</taxon>
    </lineage>
</organism>
<feature type="binding site" evidence="9">
    <location>
        <position position="123"/>
    </location>
    <ligand>
        <name>Zn(2+)</name>
        <dbReference type="ChEBI" id="CHEBI:29105"/>
        <note>catalytic</note>
    </ligand>
</feature>
<dbReference type="PANTHER" id="PTHR46986">
    <property type="entry name" value="ENDORIBONUCLEASE YBEY, CHLOROPLASTIC"/>
    <property type="match status" value="1"/>
</dbReference>
<dbReference type="Proteomes" id="UP000051922">
    <property type="component" value="Unassembled WGS sequence"/>
</dbReference>
<evidence type="ECO:0000256" key="2">
    <source>
        <dbReference type="ARBA" id="ARBA00022517"/>
    </source>
</evidence>
<comment type="function">
    <text evidence="9">Single strand-specific metallo-endoribonuclease involved in late-stage 70S ribosome quality control and in maturation of the 3' terminus of the 16S rRNA.</text>
</comment>
<dbReference type="EC" id="3.1.-.-" evidence="9"/>
<protein>
    <recommendedName>
        <fullName evidence="9">Endoribonuclease YbeY</fullName>
        <ecNumber evidence="9">3.1.-.-</ecNumber>
    </recommendedName>
</protein>
<dbReference type="GO" id="GO:0006508">
    <property type="term" value="P:proteolysis"/>
    <property type="evidence" value="ECO:0007669"/>
    <property type="project" value="UniProtKB-KW"/>
</dbReference>
<dbReference type="OrthoDB" id="9807740at2"/>
<evidence type="ECO:0000256" key="8">
    <source>
        <dbReference type="ARBA" id="ARBA00022833"/>
    </source>
</evidence>
<dbReference type="EMBL" id="AZFJ01000052">
    <property type="protein sequence ID" value="KRL85410.1"/>
    <property type="molecule type" value="Genomic_DNA"/>
</dbReference>
<keyword evidence="6 9" id="KW-0255">Endonuclease</keyword>
<dbReference type="InterPro" id="IPR020549">
    <property type="entry name" value="YbeY_CS"/>
</dbReference>
<dbReference type="InterPro" id="IPR023091">
    <property type="entry name" value="MetalPrtase_cat_dom_sf_prd"/>
</dbReference>
<evidence type="ECO:0000256" key="9">
    <source>
        <dbReference type="HAMAP-Rule" id="MF_00009"/>
    </source>
</evidence>
<evidence type="ECO:0000256" key="3">
    <source>
        <dbReference type="ARBA" id="ARBA00022552"/>
    </source>
</evidence>
<gene>
    <name evidence="9" type="primary">ybeY</name>
    <name evidence="10" type="ORF">FC50_GL001572</name>
</gene>
<dbReference type="RefSeq" id="WP_056956878.1">
    <property type="nucleotide sequence ID" value="NZ_AZFJ01000052.1"/>
</dbReference>
<sequence length="153" mass="17337">MDLSFFDEDHLLTDEDAALVPRLVDFAAEQLHSAPDTEMSITIVSDEEIRRINREYRDTDRVTDVISFAIEDGDKEQLSGFEGIPENIGDLFIAPGKVREQAADYGHSFQRELGYTVVHGFLHLNGYDHIQPEDEAVMIPLQEKILSAFGLER</sequence>
<evidence type="ECO:0000313" key="10">
    <source>
        <dbReference type="EMBL" id="KRL85410.1"/>
    </source>
</evidence>
<dbReference type="Gene3D" id="3.40.390.30">
    <property type="entry name" value="Metalloproteases ('zincins'), catalytic domain"/>
    <property type="match status" value="1"/>
</dbReference>
<reference evidence="10 11" key="1">
    <citation type="journal article" date="2015" name="Genome Announc.">
        <title>Expanding the biotechnology potential of lactobacilli through comparative genomics of 213 strains and associated genera.</title>
        <authorList>
            <person name="Sun Z."/>
            <person name="Harris H.M."/>
            <person name="McCann A."/>
            <person name="Guo C."/>
            <person name="Argimon S."/>
            <person name="Zhang W."/>
            <person name="Yang X."/>
            <person name="Jeffery I.B."/>
            <person name="Cooney J.C."/>
            <person name="Kagawa T.F."/>
            <person name="Liu W."/>
            <person name="Song Y."/>
            <person name="Salvetti E."/>
            <person name="Wrobel A."/>
            <person name="Rasinkangas P."/>
            <person name="Parkhill J."/>
            <person name="Rea M.C."/>
            <person name="O'Sullivan O."/>
            <person name="Ritari J."/>
            <person name="Douillard F.P."/>
            <person name="Paul Ross R."/>
            <person name="Yang R."/>
            <person name="Briner A.E."/>
            <person name="Felis G.E."/>
            <person name="de Vos W.M."/>
            <person name="Barrangou R."/>
            <person name="Klaenhammer T.R."/>
            <person name="Caufield P.W."/>
            <person name="Cui Y."/>
            <person name="Zhang H."/>
            <person name="O'Toole P.W."/>
        </authorList>
    </citation>
    <scope>NUCLEOTIDE SEQUENCE [LARGE SCALE GENOMIC DNA]</scope>
    <source>
        <strain evidence="10 11">DSM 15945</strain>
    </source>
</reference>
<evidence type="ECO:0000256" key="1">
    <source>
        <dbReference type="ARBA" id="ARBA00010875"/>
    </source>
</evidence>
<keyword evidence="8 9" id="KW-0862">Zinc</keyword>
<evidence type="ECO:0000256" key="4">
    <source>
        <dbReference type="ARBA" id="ARBA00022722"/>
    </source>
</evidence>
<feature type="binding site" evidence="9">
    <location>
        <position position="119"/>
    </location>
    <ligand>
        <name>Zn(2+)</name>
        <dbReference type="ChEBI" id="CHEBI:29105"/>
        <note>catalytic</note>
    </ligand>
</feature>